<evidence type="ECO:0000313" key="5">
    <source>
        <dbReference type="EMBL" id="CAA0827229.1"/>
    </source>
</evidence>
<feature type="domain" description="RNA-binding protein Tab2-like N-terminal" evidence="2">
    <location>
        <begin position="102"/>
        <end position="204"/>
    </location>
</feature>
<feature type="compositionally biased region" description="Polar residues" evidence="1">
    <location>
        <begin position="55"/>
        <end position="66"/>
    </location>
</feature>
<gene>
    <name evidence="5" type="ORF">SHERM_22924</name>
</gene>
<feature type="domain" description="Spindle pole body-associated protein Vik1/Cik1 microtubule binding" evidence="3">
    <location>
        <begin position="457"/>
        <end position="492"/>
    </location>
</feature>
<dbReference type="InterPro" id="IPR046760">
    <property type="entry name" value="Tab2-like_N"/>
</dbReference>
<sequence length="588" mass="65382">MATLSFNSTRIKNPITNFVSISKTPLSQFPQNLESSFQSKNLRKKHLHFPPCRSVSESSVFSTPLQPETGDEGGGGEEEDDDPTSELSYLDPEANPEKITEWEVDFCSRPILDIRGKRIWELVVCDASLSLQYTKYFPNNVINSVTLKNSIASICDELGVSLPEKIRFFRSQMQTIITRACGDLCIKPVPSKRCLSLVLWLEERYETVYTRHPGFQKGSKPLLTLNNPFPMELPDNLYGEKWAFVQLPFSAVREEASSLETRFGASLDWDLLGIEVGDNTLIPGLAVASSRAKPLAAWMNGLEVCSVEADTGRACLVLSVGISTRYIYATYKKTAVTTKLADAYSPDTVIASSPGKEVHDPWAFYLHAALLRQAFAHCGKFPTAASRRSLGRVSVPVWLIILSDQLLIMALDLLHPSSVARSHATELATFLHRRPTENSVLFKMSFTRLPSRPTVQAFNRVFGPSASQEVFSDTQPLVSSVLDGYNVCIFAYLGMVQLDQGKHTQCLGFSAQSHLSGSAAYATYADSAMAQSLAQMVIHQEKEIHLKRSNKSSVKLAAENIEQNIPYNLTKFRNIDVKRHQNEKKNGI</sequence>
<dbReference type="GO" id="GO:0008017">
    <property type="term" value="F:microtubule binding"/>
    <property type="evidence" value="ECO:0007669"/>
    <property type="project" value="InterPro"/>
</dbReference>
<dbReference type="Gene3D" id="3.40.850.10">
    <property type="entry name" value="Kinesin motor domain"/>
    <property type="match status" value="1"/>
</dbReference>
<dbReference type="InterPro" id="IPR027417">
    <property type="entry name" value="P-loop_NTPase"/>
</dbReference>
<dbReference type="EMBL" id="CACSLK010027751">
    <property type="protein sequence ID" value="CAA0827229.1"/>
    <property type="molecule type" value="Genomic_DNA"/>
</dbReference>
<dbReference type="InterPro" id="IPR036961">
    <property type="entry name" value="Kinesin_motor_dom_sf"/>
</dbReference>
<name>A0A9N7N5K3_STRHE</name>
<evidence type="ECO:0000259" key="3">
    <source>
        <dbReference type="Pfam" id="PF16796"/>
    </source>
</evidence>
<evidence type="ECO:0000313" key="6">
    <source>
        <dbReference type="Proteomes" id="UP001153555"/>
    </source>
</evidence>
<dbReference type="InterPro" id="IPR046761">
    <property type="entry name" value="Tab2-like_C"/>
</dbReference>
<dbReference type="PANTHER" id="PTHR34556:SF2">
    <property type="entry name" value="PROTEIN TAB2 HOMOLOG, CHLOROPLASTIC"/>
    <property type="match status" value="1"/>
</dbReference>
<organism evidence="5 6">
    <name type="scientific">Striga hermonthica</name>
    <name type="common">Purple witchweed</name>
    <name type="synonym">Buchnera hermonthica</name>
    <dbReference type="NCBI Taxonomy" id="68872"/>
    <lineage>
        <taxon>Eukaryota</taxon>
        <taxon>Viridiplantae</taxon>
        <taxon>Streptophyta</taxon>
        <taxon>Embryophyta</taxon>
        <taxon>Tracheophyta</taxon>
        <taxon>Spermatophyta</taxon>
        <taxon>Magnoliopsida</taxon>
        <taxon>eudicotyledons</taxon>
        <taxon>Gunneridae</taxon>
        <taxon>Pentapetalae</taxon>
        <taxon>asterids</taxon>
        <taxon>lamiids</taxon>
        <taxon>Lamiales</taxon>
        <taxon>Orobanchaceae</taxon>
        <taxon>Buchnereae</taxon>
        <taxon>Striga</taxon>
    </lineage>
</organism>
<dbReference type="AlphaFoldDB" id="A0A9N7N5K3"/>
<reference evidence="5" key="1">
    <citation type="submission" date="2019-12" db="EMBL/GenBank/DDBJ databases">
        <authorList>
            <person name="Scholes J."/>
        </authorList>
    </citation>
    <scope>NUCLEOTIDE SEQUENCE</scope>
</reference>
<dbReference type="InterPro" id="IPR009472">
    <property type="entry name" value="Tab2-like"/>
</dbReference>
<accession>A0A9N7N5K3</accession>
<dbReference type="Pfam" id="PF16796">
    <property type="entry name" value="Microtub_bd"/>
    <property type="match status" value="1"/>
</dbReference>
<feature type="region of interest" description="Disordered" evidence="1">
    <location>
        <begin position="53"/>
        <end position="91"/>
    </location>
</feature>
<dbReference type="PANTHER" id="PTHR34556">
    <property type="match status" value="1"/>
</dbReference>
<dbReference type="Pfam" id="PF20429">
    <property type="entry name" value="Tab2-like_C"/>
    <property type="match status" value="1"/>
</dbReference>
<evidence type="ECO:0000259" key="2">
    <source>
        <dbReference type="Pfam" id="PF06485"/>
    </source>
</evidence>
<dbReference type="SUPFAM" id="SSF52540">
    <property type="entry name" value="P-loop containing nucleoside triphosphate hydrolases"/>
    <property type="match status" value="1"/>
</dbReference>
<dbReference type="OrthoDB" id="3833at2759"/>
<keyword evidence="6" id="KW-1185">Reference proteome</keyword>
<protein>
    <submittedName>
        <fullName evidence="5">RNA binding</fullName>
    </submittedName>
</protein>
<dbReference type="Proteomes" id="UP001153555">
    <property type="component" value="Unassembled WGS sequence"/>
</dbReference>
<dbReference type="Pfam" id="PF06485">
    <property type="entry name" value="Tab2-like_N"/>
    <property type="match status" value="1"/>
</dbReference>
<evidence type="ECO:0000256" key="1">
    <source>
        <dbReference type="SAM" id="MobiDB-lite"/>
    </source>
</evidence>
<feature type="domain" description="RNA-binding protein Tab2/Atab2 C-terminal" evidence="4">
    <location>
        <begin position="222"/>
        <end position="339"/>
    </location>
</feature>
<proteinExistence type="predicted"/>
<dbReference type="InterPro" id="IPR031852">
    <property type="entry name" value="Vik1/Cik1_MT-bd"/>
</dbReference>
<evidence type="ECO:0000259" key="4">
    <source>
        <dbReference type="Pfam" id="PF20429"/>
    </source>
</evidence>
<feature type="compositionally biased region" description="Acidic residues" evidence="1">
    <location>
        <begin position="69"/>
        <end position="84"/>
    </location>
</feature>
<dbReference type="GO" id="GO:0003723">
    <property type="term" value="F:RNA binding"/>
    <property type="evidence" value="ECO:0007669"/>
    <property type="project" value="InterPro"/>
</dbReference>
<comment type="caution">
    <text evidence="5">The sequence shown here is derived from an EMBL/GenBank/DDBJ whole genome shotgun (WGS) entry which is preliminary data.</text>
</comment>